<dbReference type="PANTHER" id="PTHR42713">
    <property type="entry name" value="HISTIDINE KINASE-RELATED"/>
    <property type="match status" value="1"/>
</dbReference>
<evidence type="ECO:0000256" key="4">
    <source>
        <dbReference type="ARBA" id="ARBA00023012"/>
    </source>
</evidence>
<dbReference type="EMBL" id="CP034235">
    <property type="protein sequence ID" value="QGQ96459.1"/>
    <property type="molecule type" value="Genomic_DNA"/>
</dbReference>
<dbReference type="PROSITE" id="PS01124">
    <property type="entry name" value="HTH_ARAC_FAMILY_2"/>
    <property type="match status" value="1"/>
</dbReference>
<dbReference type="SMART" id="SM00342">
    <property type="entry name" value="HTH_ARAC"/>
    <property type="match status" value="1"/>
</dbReference>
<reference evidence="12" key="1">
    <citation type="submission" date="2018-11" db="EMBL/GenBank/DDBJ databases">
        <title>Complete genome sequence of Paenibacillus sp. ML311-T8.</title>
        <authorList>
            <person name="Nam Y.-D."/>
            <person name="Kang J."/>
            <person name="Chung W.-H."/>
            <person name="Park Y.S."/>
        </authorList>
    </citation>
    <scope>NUCLEOTIDE SEQUENCE [LARGE SCALE GENOMIC DNA]</scope>
    <source>
        <strain evidence="12">ML311-T8</strain>
    </source>
</reference>
<evidence type="ECO:0000256" key="2">
    <source>
        <dbReference type="ARBA" id="ARBA00022490"/>
    </source>
</evidence>
<evidence type="ECO:0000259" key="10">
    <source>
        <dbReference type="PROSITE" id="PS50110"/>
    </source>
</evidence>
<sequence>MYKVLIIDDEEPSRDAIKILGDWDSLGVDSVLEAINGKMGMELVRAERPDIVLVDMRMPEMNGTEFLKLVTQEFPDLVRIVISGYSDFEYAKQAIQSNAADYLLKPVNKTELNVVLQKAIDSLKVKRKKETESIDANISLNMSLPKLKEKILMSIIEQTVNRHTNQEQLEMIFPDNKNNSFGIALLRIMNLEEIKQKRFNQESDLLYFAITNVINEVGSDNFQCFSFVNPKAKREIIITFTYEGVFPDEIKSLSISFMKRVVRKLNELFGIEVIAGIGDISSDAFELSVSYRTAEAILNSVNLIDLKEAIFIYVLHKDSFESHSITNRMSLIKSALEDSNQSTITNILYEYTHKIKKSGYFNIGNADRSLLEFFILLQDIAIEFGVQQKELSNDYEAALLTQGTTLDYTSFEQFEQVLFHILHYYSDKIKSSIKSSKNFNVNDIKEYIHNHYFETIKISLFTQKYFLSREYLMKLFKQEFGYGIHEYIQKVRMEKAKELLNDSNLKIQTISEMLGYSDKNYFSKAFKNYYQISPSDSRLNQGQIEPE</sequence>
<evidence type="ECO:0000256" key="5">
    <source>
        <dbReference type="ARBA" id="ARBA00023015"/>
    </source>
</evidence>
<evidence type="ECO:0000256" key="7">
    <source>
        <dbReference type="ARBA" id="ARBA00023163"/>
    </source>
</evidence>
<keyword evidence="5" id="KW-0805">Transcription regulation</keyword>
<proteinExistence type="predicted"/>
<dbReference type="InterPro" id="IPR051552">
    <property type="entry name" value="HptR"/>
</dbReference>
<dbReference type="Gene3D" id="1.10.10.60">
    <property type="entry name" value="Homeodomain-like"/>
    <property type="match status" value="2"/>
</dbReference>
<dbReference type="AlphaFoldDB" id="A0A6B8RK92"/>
<feature type="domain" description="HTH araC/xylS-type" evidence="9">
    <location>
        <begin position="442"/>
        <end position="540"/>
    </location>
</feature>
<evidence type="ECO:0000313" key="11">
    <source>
        <dbReference type="EMBL" id="QGQ96459.1"/>
    </source>
</evidence>
<dbReference type="Gene3D" id="3.40.50.2300">
    <property type="match status" value="1"/>
</dbReference>
<dbReference type="GO" id="GO:0003700">
    <property type="term" value="F:DNA-binding transcription factor activity"/>
    <property type="evidence" value="ECO:0007669"/>
    <property type="project" value="InterPro"/>
</dbReference>
<dbReference type="PROSITE" id="PS00041">
    <property type="entry name" value="HTH_ARAC_FAMILY_1"/>
    <property type="match status" value="1"/>
</dbReference>
<dbReference type="GO" id="GO:0000160">
    <property type="term" value="P:phosphorelay signal transduction system"/>
    <property type="evidence" value="ECO:0007669"/>
    <property type="project" value="UniProtKB-KW"/>
</dbReference>
<dbReference type="Pfam" id="PF00072">
    <property type="entry name" value="Response_reg"/>
    <property type="match status" value="1"/>
</dbReference>
<dbReference type="InterPro" id="IPR018062">
    <property type="entry name" value="HTH_AraC-typ_CS"/>
</dbReference>
<dbReference type="RefSeq" id="WP_155701498.1">
    <property type="nucleotide sequence ID" value="NZ_CP034235.1"/>
</dbReference>
<dbReference type="SUPFAM" id="SSF52172">
    <property type="entry name" value="CheY-like"/>
    <property type="match status" value="1"/>
</dbReference>
<organism evidence="11 12">
    <name type="scientific">Paenibacillus psychroresistens</name>
    <dbReference type="NCBI Taxonomy" id="1778678"/>
    <lineage>
        <taxon>Bacteria</taxon>
        <taxon>Bacillati</taxon>
        <taxon>Bacillota</taxon>
        <taxon>Bacilli</taxon>
        <taxon>Bacillales</taxon>
        <taxon>Paenibacillaceae</taxon>
        <taxon>Paenibacillus</taxon>
    </lineage>
</organism>
<feature type="domain" description="Response regulatory" evidence="10">
    <location>
        <begin position="3"/>
        <end position="120"/>
    </location>
</feature>
<dbReference type="InterPro" id="IPR011006">
    <property type="entry name" value="CheY-like_superfamily"/>
</dbReference>
<keyword evidence="2" id="KW-0963">Cytoplasm</keyword>
<dbReference type="SUPFAM" id="SSF46689">
    <property type="entry name" value="Homeodomain-like"/>
    <property type="match status" value="1"/>
</dbReference>
<dbReference type="InterPro" id="IPR009057">
    <property type="entry name" value="Homeodomain-like_sf"/>
</dbReference>
<keyword evidence="4" id="KW-0902">Two-component regulatory system</keyword>
<accession>A0A6B8RK92</accession>
<dbReference type="SMART" id="SM00448">
    <property type="entry name" value="REC"/>
    <property type="match status" value="1"/>
</dbReference>
<dbReference type="GO" id="GO:0005737">
    <property type="term" value="C:cytoplasm"/>
    <property type="evidence" value="ECO:0007669"/>
    <property type="project" value="UniProtKB-SubCell"/>
</dbReference>
<comment type="subcellular location">
    <subcellularLocation>
        <location evidence="1">Cytoplasm</location>
    </subcellularLocation>
</comment>
<dbReference type="PROSITE" id="PS50110">
    <property type="entry name" value="RESPONSE_REGULATORY"/>
    <property type="match status" value="1"/>
</dbReference>
<evidence type="ECO:0000259" key="9">
    <source>
        <dbReference type="PROSITE" id="PS01124"/>
    </source>
</evidence>
<dbReference type="PANTHER" id="PTHR42713:SF3">
    <property type="entry name" value="TRANSCRIPTIONAL REGULATORY PROTEIN HPTR"/>
    <property type="match status" value="1"/>
</dbReference>
<keyword evidence="6" id="KW-0238">DNA-binding</keyword>
<protein>
    <submittedName>
        <fullName evidence="11">Response regulator</fullName>
    </submittedName>
</protein>
<name>A0A6B8RK92_9BACL</name>
<feature type="modified residue" description="4-aspartylphosphate" evidence="8">
    <location>
        <position position="55"/>
    </location>
</feature>
<dbReference type="GO" id="GO:0043565">
    <property type="term" value="F:sequence-specific DNA binding"/>
    <property type="evidence" value="ECO:0007669"/>
    <property type="project" value="InterPro"/>
</dbReference>
<keyword evidence="7" id="KW-0804">Transcription</keyword>
<dbReference type="OrthoDB" id="159632at2"/>
<dbReference type="Proteomes" id="UP000426246">
    <property type="component" value="Chromosome"/>
</dbReference>
<dbReference type="InterPro" id="IPR001789">
    <property type="entry name" value="Sig_transdc_resp-reg_receiver"/>
</dbReference>
<evidence type="ECO:0000256" key="3">
    <source>
        <dbReference type="ARBA" id="ARBA00022553"/>
    </source>
</evidence>
<dbReference type="Pfam" id="PF12833">
    <property type="entry name" value="HTH_18"/>
    <property type="match status" value="1"/>
</dbReference>
<gene>
    <name evidence="11" type="ORF">EHS13_16995</name>
</gene>
<dbReference type="CDD" id="cd17536">
    <property type="entry name" value="REC_YesN-like"/>
    <property type="match status" value="1"/>
</dbReference>
<evidence type="ECO:0000256" key="6">
    <source>
        <dbReference type="ARBA" id="ARBA00023125"/>
    </source>
</evidence>
<dbReference type="KEGG" id="ppsc:EHS13_16995"/>
<dbReference type="InterPro" id="IPR018060">
    <property type="entry name" value="HTH_AraC"/>
</dbReference>
<evidence type="ECO:0000313" key="12">
    <source>
        <dbReference type="Proteomes" id="UP000426246"/>
    </source>
</evidence>
<evidence type="ECO:0000256" key="8">
    <source>
        <dbReference type="PROSITE-ProRule" id="PRU00169"/>
    </source>
</evidence>
<keyword evidence="3 8" id="KW-0597">Phosphoprotein</keyword>
<keyword evidence="12" id="KW-1185">Reference proteome</keyword>
<evidence type="ECO:0000256" key="1">
    <source>
        <dbReference type="ARBA" id="ARBA00004496"/>
    </source>
</evidence>